<accession>C4R5K5</accession>
<dbReference type="PANTHER" id="PTHR31646:SF1">
    <property type="entry name" value="ALPHA-1,2-MANNOSYLTRANSFERASE MNN2"/>
    <property type="match status" value="1"/>
</dbReference>
<evidence type="ECO:0000256" key="3">
    <source>
        <dbReference type="ARBA" id="ARBA00009105"/>
    </source>
</evidence>
<comment type="pathway">
    <text evidence="2">Protein modification; protein glycosylation.</text>
</comment>
<dbReference type="AlphaFoldDB" id="C4R5K5"/>
<evidence type="ECO:0000256" key="8">
    <source>
        <dbReference type="ARBA" id="ARBA00023034"/>
    </source>
</evidence>
<name>C4R5K5_KOMPG</name>
<dbReference type="GO" id="GO:0046354">
    <property type="term" value="P:mannan biosynthetic process"/>
    <property type="evidence" value="ECO:0007669"/>
    <property type="project" value="UniProtKB-ARBA"/>
</dbReference>
<gene>
    <name evidence="10" type="ordered locus">PAS_chr3_0787</name>
</gene>
<reference evidence="10 11" key="1">
    <citation type="journal article" date="2009" name="Nat. Biotechnol.">
        <title>Genome sequence of the recombinant protein production host Pichia pastoris.</title>
        <authorList>
            <person name="De Schutter K."/>
            <person name="Lin Y.C."/>
            <person name="Tiels P."/>
            <person name="Van Hecke A."/>
            <person name="Glinka S."/>
            <person name="Weber-Lehmann J."/>
            <person name="Rouze P."/>
            <person name="Van de Peer Y."/>
            <person name="Callewaert N."/>
        </authorList>
    </citation>
    <scope>NUCLEOTIDE SEQUENCE [LARGE SCALE GENOMIC DNA]</scope>
    <source>
        <strain evidence="11">GS115 / ATCC 20864</strain>
    </source>
</reference>
<dbReference type="CAZy" id="GT71">
    <property type="family name" value="Glycosyltransferase Family 71"/>
</dbReference>
<dbReference type="OMA" id="GFHGMAM"/>
<keyword evidence="11" id="KW-1185">Reference proteome</keyword>
<evidence type="ECO:0000313" key="11">
    <source>
        <dbReference type="Proteomes" id="UP000000314"/>
    </source>
</evidence>
<evidence type="ECO:0000256" key="5">
    <source>
        <dbReference type="ARBA" id="ARBA00022692"/>
    </source>
</evidence>
<evidence type="ECO:0000256" key="4">
    <source>
        <dbReference type="ARBA" id="ARBA00022679"/>
    </source>
</evidence>
<comment type="subcellular location">
    <subcellularLocation>
        <location evidence="1">Golgi apparatus membrane</location>
        <topology evidence="1">Single-pass type II membrane protein</topology>
    </subcellularLocation>
</comment>
<keyword evidence="8" id="KW-0333">Golgi apparatus</keyword>
<dbReference type="Pfam" id="PF11051">
    <property type="entry name" value="Mannosyl_trans3"/>
    <property type="match status" value="1"/>
</dbReference>
<dbReference type="eggNOG" id="ENOG502QQ16">
    <property type="taxonomic scope" value="Eukaryota"/>
</dbReference>
<dbReference type="HOGENOM" id="CLU_013298_1_2_1"/>
<dbReference type="KEGG" id="ppa:PAS_chr3_0787"/>
<dbReference type="Proteomes" id="UP000000314">
    <property type="component" value="Chromosome 3"/>
</dbReference>
<comment type="similarity">
    <text evidence="3">Belongs to the MNN1/MNT family.</text>
</comment>
<evidence type="ECO:0000256" key="7">
    <source>
        <dbReference type="ARBA" id="ARBA00022989"/>
    </source>
</evidence>
<dbReference type="InterPro" id="IPR029044">
    <property type="entry name" value="Nucleotide-diphossugar_trans"/>
</dbReference>
<keyword evidence="7" id="KW-1133">Transmembrane helix</keyword>
<evidence type="ECO:0000256" key="6">
    <source>
        <dbReference type="ARBA" id="ARBA00022968"/>
    </source>
</evidence>
<dbReference type="InterPro" id="IPR022751">
    <property type="entry name" value="Alpha_mannosyltransferase"/>
</dbReference>
<dbReference type="PANTHER" id="PTHR31646">
    <property type="entry name" value="ALPHA-1,2-MANNOSYLTRANSFERASE MNN2"/>
    <property type="match status" value="1"/>
</dbReference>
<dbReference type="EMBL" id="FN392321">
    <property type="protein sequence ID" value="CAY70841.1"/>
    <property type="molecule type" value="Genomic_DNA"/>
</dbReference>
<dbReference type="GO" id="GO:0000026">
    <property type="term" value="F:alpha-1,2-mannosyltransferase activity"/>
    <property type="evidence" value="ECO:0007669"/>
    <property type="project" value="TreeGrafter"/>
</dbReference>
<dbReference type="GeneID" id="8200479"/>
<dbReference type="OrthoDB" id="430354at2759"/>
<evidence type="ECO:0000256" key="9">
    <source>
        <dbReference type="ARBA" id="ARBA00023136"/>
    </source>
</evidence>
<dbReference type="SUPFAM" id="SSF53448">
    <property type="entry name" value="Nucleotide-diphospho-sugar transferases"/>
    <property type="match status" value="1"/>
</dbReference>
<protein>
    <submittedName>
        <fullName evidence="10">Alpha-1,2-mannosyltransferase</fullName>
    </submittedName>
</protein>
<dbReference type="InParanoid" id="C4R5K5"/>
<organism evidence="10 11">
    <name type="scientific">Komagataella phaffii (strain GS115 / ATCC 20864)</name>
    <name type="common">Yeast</name>
    <name type="synonym">Pichia pastoris</name>
    <dbReference type="NCBI Taxonomy" id="644223"/>
    <lineage>
        <taxon>Eukaryota</taxon>
        <taxon>Fungi</taxon>
        <taxon>Dikarya</taxon>
        <taxon>Ascomycota</taxon>
        <taxon>Saccharomycotina</taxon>
        <taxon>Pichiomycetes</taxon>
        <taxon>Pichiales</taxon>
        <taxon>Pichiaceae</taxon>
        <taxon>Komagataella</taxon>
    </lineage>
</organism>
<sequence length="579" mass="67615">MFNSLAPMRLKKLLKVFCASVVLLAATSVVLFFHFGGQIIIPIPERTVTLSTPPANDTWQFQQFFNGYLDALLENNLSYPIPERWNHEVTNVRFFNRIGELLSESRLQELIHFSPEFIEDTSDKFDNIVEQIPAKWPYENMYRGDGYVIVGGGRHTFLALLNINALRRAGNKLPVEVVLPTYDDYEEDFCENHFPLLNARCVILEERFGDQVYPRLQLGGYQFKIFAIAASSFKNCFLLDSDNIPLRKMDKIFSSELYKNKTMITWPDFWLRSTSPHYYHNITKTPIGDKRVRYFNDFYTNPNEYYYGDEDPRSEIPFHDREGTIPDWTTESGQLVINKEVHFPAILLGLFYNFNGPMGFYPLLSQGGAGEGDKDTFVAASHYYNLPYYQVYKNCEMLYGWVDHANSGRIEHSAIVQYNPIVDYENLQSVKAKAEIILKNHEPDSRKKSSKPKSYSKTRLSTHVKGSIYSYRRLFRDSFNKANSDEMFLHCHTPKIEPYRIMEDDLTLGRNKEAKQRWYGGRKNRVRFGYDVELYIWELIDQYICDKNIQYKIFEGKDRDALCGSFMREQLGFLRSTGD</sequence>
<proteinExistence type="inferred from homology"/>
<evidence type="ECO:0000256" key="1">
    <source>
        <dbReference type="ARBA" id="ARBA00004323"/>
    </source>
</evidence>
<evidence type="ECO:0000256" key="2">
    <source>
        <dbReference type="ARBA" id="ARBA00004922"/>
    </source>
</evidence>
<keyword evidence="9" id="KW-0472">Membrane</keyword>
<evidence type="ECO:0000313" key="10">
    <source>
        <dbReference type="EMBL" id="CAY70841.1"/>
    </source>
</evidence>
<keyword evidence="4" id="KW-0808">Transferase</keyword>
<dbReference type="RefSeq" id="XP_002493020.1">
    <property type="nucleotide sequence ID" value="XM_002492975.1"/>
</dbReference>
<keyword evidence="6" id="KW-0735">Signal-anchor</keyword>
<keyword evidence="5" id="KW-0812">Transmembrane</keyword>
<dbReference type="STRING" id="644223.C4R5K5"/>
<dbReference type="GO" id="GO:0000139">
    <property type="term" value="C:Golgi membrane"/>
    <property type="evidence" value="ECO:0007669"/>
    <property type="project" value="UniProtKB-SubCell"/>
</dbReference>